<dbReference type="EMBL" id="VSRR010003284">
    <property type="protein sequence ID" value="MPC35473.1"/>
    <property type="molecule type" value="Genomic_DNA"/>
</dbReference>
<feature type="compositionally biased region" description="Basic and acidic residues" evidence="1">
    <location>
        <begin position="163"/>
        <end position="172"/>
    </location>
</feature>
<name>A0A5B7ERA8_PORTR</name>
<reference evidence="2 3" key="1">
    <citation type="submission" date="2019-05" db="EMBL/GenBank/DDBJ databases">
        <title>Another draft genome of Portunus trituberculatus and its Hox gene families provides insights of decapod evolution.</title>
        <authorList>
            <person name="Jeong J.-H."/>
            <person name="Song I."/>
            <person name="Kim S."/>
            <person name="Choi T."/>
            <person name="Kim D."/>
            <person name="Ryu S."/>
            <person name="Kim W."/>
        </authorList>
    </citation>
    <scope>NUCLEOTIDE SEQUENCE [LARGE SCALE GENOMIC DNA]</scope>
    <source>
        <tissue evidence="2">Muscle</tissue>
    </source>
</reference>
<organism evidence="2 3">
    <name type="scientific">Portunus trituberculatus</name>
    <name type="common">Swimming crab</name>
    <name type="synonym">Neptunus trituberculatus</name>
    <dbReference type="NCBI Taxonomy" id="210409"/>
    <lineage>
        <taxon>Eukaryota</taxon>
        <taxon>Metazoa</taxon>
        <taxon>Ecdysozoa</taxon>
        <taxon>Arthropoda</taxon>
        <taxon>Crustacea</taxon>
        <taxon>Multicrustacea</taxon>
        <taxon>Malacostraca</taxon>
        <taxon>Eumalacostraca</taxon>
        <taxon>Eucarida</taxon>
        <taxon>Decapoda</taxon>
        <taxon>Pleocyemata</taxon>
        <taxon>Brachyura</taxon>
        <taxon>Eubrachyura</taxon>
        <taxon>Portunoidea</taxon>
        <taxon>Portunidae</taxon>
        <taxon>Portuninae</taxon>
        <taxon>Portunus</taxon>
    </lineage>
</organism>
<gene>
    <name evidence="2" type="ORF">E2C01_028897</name>
</gene>
<evidence type="ECO:0000256" key="1">
    <source>
        <dbReference type="SAM" id="MobiDB-lite"/>
    </source>
</evidence>
<evidence type="ECO:0000313" key="3">
    <source>
        <dbReference type="Proteomes" id="UP000324222"/>
    </source>
</evidence>
<dbReference type="Proteomes" id="UP000324222">
    <property type="component" value="Unassembled WGS sequence"/>
</dbReference>
<keyword evidence="3" id="KW-1185">Reference proteome</keyword>
<comment type="caution">
    <text evidence="2">The sequence shown here is derived from an EMBL/GenBank/DDBJ whole genome shotgun (WGS) entry which is preliminary data.</text>
</comment>
<dbReference type="AlphaFoldDB" id="A0A5B7ERA8"/>
<proteinExistence type="predicted"/>
<feature type="region of interest" description="Disordered" evidence="1">
    <location>
        <begin position="148"/>
        <end position="192"/>
    </location>
</feature>
<evidence type="ECO:0000313" key="2">
    <source>
        <dbReference type="EMBL" id="MPC35473.1"/>
    </source>
</evidence>
<accession>A0A5B7ERA8</accession>
<protein>
    <submittedName>
        <fullName evidence="2">Uncharacterized protein</fullName>
    </submittedName>
</protein>
<sequence length="192" mass="20196">MGVGQAAIWEKLVLQVEACGRCPTSWSLVLVLIRVSLCAGTPAASWLLLASPGSTQPPAAGRRPAGLHDKVDAAAGWELVVVGQGGSCSLGGTRELSSLPASVTSLHSLTSSPWPAWSIVPGNTFLHYNTATSHTLARGRLLTHTNAALSHPQRRSRGSQEALGKRSKENVRRPRWVAEGPRTGTLRSAAAL</sequence>